<evidence type="ECO:0000256" key="2">
    <source>
        <dbReference type="ARBA" id="ARBA00022679"/>
    </source>
</evidence>
<name>A0ABR2D873_9ROSI</name>
<evidence type="ECO:0000313" key="4">
    <source>
        <dbReference type="Proteomes" id="UP001472677"/>
    </source>
</evidence>
<dbReference type="InterPro" id="IPR023213">
    <property type="entry name" value="CAT-like_dom_sf"/>
</dbReference>
<comment type="caution">
    <text evidence="3">The sequence shown here is derived from an EMBL/GenBank/DDBJ whole genome shotgun (WGS) entry which is preliminary data.</text>
</comment>
<reference evidence="3 4" key="1">
    <citation type="journal article" date="2024" name="G3 (Bethesda)">
        <title>Genome assembly of Hibiscus sabdariffa L. provides insights into metabolisms of medicinal natural products.</title>
        <authorList>
            <person name="Kim T."/>
        </authorList>
    </citation>
    <scope>NUCLEOTIDE SEQUENCE [LARGE SCALE GENOMIC DNA]</scope>
    <source>
        <strain evidence="3">TK-2024</strain>
        <tissue evidence="3">Old leaves</tissue>
    </source>
</reference>
<organism evidence="3 4">
    <name type="scientific">Hibiscus sabdariffa</name>
    <name type="common">roselle</name>
    <dbReference type="NCBI Taxonomy" id="183260"/>
    <lineage>
        <taxon>Eukaryota</taxon>
        <taxon>Viridiplantae</taxon>
        <taxon>Streptophyta</taxon>
        <taxon>Embryophyta</taxon>
        <taxon>Tracheophyta</taxon>
        <taxon>Spermatophyta</taxon>
        <taxon>Magnoliopsida</taxon>
        <taxon>eudicotyledons</taxon>
        <taxon>Gunneridae</taxon>
        <taxon>Pentapetalae</taxon>
        <taxon>rosids</taxon>
        <taxon>malvids</taxon>
        <taxon>Malvales</taxon>
        <taxon>Malvaceae</taxon>
        <taxon>Malvoideae</taxon>
        <taxon>Hibiscus</taxon>
    </lineage>
</organism>
<evidence type="ECO:0000313" key="3">
    <source>
        <dbReference type="EMBL" id="KAK8532192.1"/>
    </source>
</evidence>
<protein>
    <submittedName>
        <fullName evidence="3">Uncharacterized protein</fullName>
    </submittedName>
</protein>
<dbReference type="EMBL" id="JBBPBM010000034">
    <property type="protein sequence ID" value="KAK8532192.1"/>
    <property type="molecule type" value="Genomic_DNA"/>
</dbReference>
<evidence type="ECO:0000256" key="1">
    <source>
        <dbReference type="ARBA" id="ARBA00009861"/>
    </source>
</evidence>
<gene>
    <name evidence="3" type="ORF">V6N12_053638</name>
</gene>
<accession>A0ABR2D873</accession>
<comment type="similarity">
    <text evidence="1">Belongs to the plant acyltransferase family.</text>
</comment>
<dbReference type="InterPro" id="IPR050898">
    <property type="entry name" value="Plant_acyltransferase"/>
</dbReference>
<dbReference type="Gene3D" id="3.30.559.10">
    <property type="entry name" value="Chloramphenicol acetyltransferase-like domain"/>
    <property type="match status" value="1"/>
</dbReference>
<keyword evidence="2" id="KW-0808">Transferase</keyword>
<proteinExistence type="inferred from homology"/>
<keyword evidence="4" id="KW-1185">Reference proteome</keyword>
<dbReference type="Proteomes" id="UP001472677">
    <property type="component" value="Unassembled WGS sequence"/>
</dbReference>
<sequence length="200" mass="21888">MHLSLHTTCICVCEVVILKRVPYIVLSSSFVSWHCCRSLLRCLPSAGTIQSLSSQLGRPLVSVYCSRTSIAKKVSGTKWPGSIFITKTPPSPAKVIREALGQALVFYYPFAGRLREAPNGKLMVDCNAEGVLFIEAEADATLEEFGDAICPPFPCFEELLYDVPGSNGLVNCPLLLIQVTCSTIILSNFQVIHQCLLIIH</sequence>
<dbReference type="PANTHER" id="PTHR31147:SF66">
    <property type="entry name" value="OS05G0315700 PROTEIN"/>
    <property type="match status" value="1"/>
</dbReference>
<dbReference type="Pfam" id="PF02458">
    <property type="entry name" value="Transferase"/>
    <property type="match status" value="1"/>
</dbReference>
<dbReference type="PANTHER" id="PTHR31147">
    <property type="entry name" value="ACYL TRANSFERASE 4"/>
    <property type="match status" value="1"/>
</dbReference>